<dbReference type="InterPro" id="IPR014344">
    <property type="entry name" value="XrtA_polysacc_deacetyl"/>
</dbReference>
<dbReference type="InterPro" id="IPR045235">
    <property type="entry name" value="PuuE_HpPgdA-like"/>
</dbReference>
<dbReference type="EMBL" id="FMWD01000003">
    <property type="protein sequence ID" value="SCZ55958.1"/>
    <property type="molecule type" value="Genomic_DNA"/>
</dbReference>
<dbReference type="RefSeq" id="WP_092994032.1">
    <property type="nucleotide sequence ID" value="NZ_FMWD01000003.1"/>
</dbReference>
<dbReference type="GO" id="GO:0016810">
    <property type="term" value="F:hydrolase activity, acting on carbon-nitrogen (but not peptide) bonds"/>
    <property type="evidence" value="ECO:0007669"/>
    <property type="project" value="InterPro"/>
</dbReference>
<dbReference type="InterPro" id="IPR002509">
    <property type="entry name" value="NODB_dom"/>
</dbReference>
<dbReference type="GO" id="GO:0005975">
    <property type="term" value="P:carbohydrate metabolic process"/>
    <property type="evidence" value="ECO:0007669"/>
    <property type="project" value="InterPro"/>
</dbReference>
<evidence type="ECO:0000259" key="2">
    <source>
        <dbReference type="PROSITE" id="PS51677"/>
    </source>
</evidence>
<reference evidence="3 4" key="1">
    <citation type="submission" date="2016-10" db="EMBL/GenBank/DDBJ databases">
        <authorList>
            <person name="de Groot N.N."/>
        </authorList>
    </citation>
    <scope>NUCLEOTIDE SEQUENCE [LARGE SCALE GENOMIC DNA]</scope>
    <source>
        <strain evidence="3 4">HLD2</strain>
    </source>
</reference>
<sequence>MVKERPSNALSVDVEDYFHVSAFRHSVTRADWEKLPPRVEQNTDRLIGLFEHHSVKATFFVLGWVAEKYPNLVRRIVDNGHEVACHGYSHALIYQQNRATFFQETVRAKAILEEQAQQPVIGYRAASWSVTAESLWALDILSEVGFQYDSSIFPVRRDIYGVPDSPRDIHQRKTSSGLLTEFPPATVPMFGRNLPVGGGGYFRLYPYAFTRAALRRAGKIGTRRFIFYIHPWEIDTEQPRLAAGLKSRFRHYLNLSRCERRLGRLLSDFRFDTARNVLTELGYLDIPGKTSMVTSYDAVAREQQTTARTNRLKKTAEPLQARAGLRGERG</sequence>
<dbReference type="PANTHER" id="PTHR47561">
    <property type="entry name" value="POLYSACCHARIDE DEACETYLASE FAMILY PROTEIN (AFU_ORTHOLOGUE AFUA_6G05030)"/>
    <property type="match status" value="1"/>
</dbReference>
<gene>
    <name evidence="3" type="ORF">SAMN03097708_01235</name>
</gene>
<accession>A0A1G5Q2V5</accession>
<dbReference type="Proteomes" id="UP000199648">
    <property type="component" value="Unassembled WGS sequence"/>
</dbReference>
<dbReference type="Gene3D" id="3.20.20.370">
    <property type="entry name" value="Glycoside hydrolase/deacetylase"/>
    <property type="match status" value="1"/>
</dbReference>
<evidence type="ECO:0000313" key="4">
    <source>
        <dbReference type="Proteomes" id="UP000199648"/>
    </source>
</evidence>
<dbReference type="CDD" id="cd10941">
    <property type="entry name" value="CE4_PuuE_HpPgdA_like_2"/>
    <property type="match status" value="1"/>
</dbReference>
<evidence type="ECO:0000256" key="1">
    <source>
        <dbReference type="SAM" id="MobiDB-lite"/>
    </source>
</evidence>
<dbReference type="OrthoDB" id="9784220at2"/>
<dbReference type="AlphaFoldDB" id="A0A1G5Q2V5"/>
<dbReference type="InterPro" id="IPR011330">
    <property type="entry name" value="Glyco_hydro/deAcase_b/a-brl"/>
</dbReference>
<evidence type="ECO:0000313" key="3">
    <source>
        <dbReference type="EMBL" id="SCZ55958.1"/>
    </source>
</evidence>
<dbReference type="Pfam" id="PF01522">
    <property type="entry name" value="Polysacc_deac_1"/>
    <property type="match status" value="1"/>
</dbReference>
<dbReference type="PANTHER" id="PTHR47561:SF1">
    <property type="entry name" value="POLYSACCHARIDE DEACETYLASE FAMILY PROTEIN (AFU_ORTHOLOGUE AFUA_6G05030)"/>
    <property type="match status" value="1"/>
</dbReference>
<dbReference type="NCBIfam" id="TIGR03006">
    <property type="entry name" value="pepcterm_polyde"/>
    <property type="match status" value="1"/>
</dbReference>
<organism evidence="3 4">
    <name type="scientific">Thiohalomonas denitrificans</name>
    <dbReference type="NCBI Taxonomy" id="415747"/>
    <lineage>
        <taxon>Bacteria</taxon>
        <taxon>Pseudomonadati</taxon>
        <taxon>Pseudomonadota</taxon>
        <taxon>Gammaproteobacteria</taxon>
        <taxon>Thiohalomonadales</taxon>
        <taxon>Thiohalomonadaceae</taxon>
        <taxon>Thiohalomonas</taxon>
    </lineage>
</organism>
<protein>
    <submittedName>
        <fullName evidence="3">Polysaccharide deacetylase family protein, PEP-CTERM locus subfamily</fullName>
    </submittedName>
</protein>
<dbReference type="Pfam" id="PF11959">
    <property type="entry name" value="DUF3473"/>
    <property type="match status" value="1"/>
</dbReference>
<proteinExistence type="predicted"/>
<feature type="region of interest" description="Disordered" evidence="1">
    <location>
        <begin position="304"/>
        <end position="330"/>
    </location>
</feature>
<dbReference type="InterPro" id="IPR022560">
    <property type="entry name" value="DUF3473"/>
</dbReference>
<dbReference type="STRING" id="415747.SAMN03097708_01235"/>
<name>A0A1G5Q2V5_9GAMM</name>
<dbReference type="PROSITE" id="PS51677">
    <property type="entry name" value="NODB"/>
    <property type="match status" value="1"/>
</dbReference>
<keyword evidence="4" id="KW-1185">Reference proteome</keyword>
<dbReference type="SUPFAM" id="SSF88713">
    <property type="entry name" value="Glycoside hydrolase/deacetylase"/>
    <property type="match status" value="1"/>
</dbReference>
<feature type="domain" description="NodB homology" evidence="2">
    <location>
        <begin position="24"/>
        <end position="163"/>
    </location>
</feature>